<dbReference type="PANTHER" id="PTHR24159:SF5">
    <property type="entry name" value="ANK_REP_REGION DOMAIN-CONTAINING PROTEIN"/>
    <property type="match status" value="1"/>
</dbReference>
<organism evidence="1 2">
    <name type="scientific">Tritrichomonas musculus</name>
    <dbReference type="NCBI Taxonomy" id="1915356"/>
    <lineage>
        <taxon>Eukaryota</taxon>
        <taxon>Metamonada</taxon>
        <taxon>Parabasalia</taxon>
        <taxon>Tritrichomonadida</taxon>
        <taxon>Tritrichomonadidae</taxon>
        <taxon>Tritrichomonas</taxon>
    </lineage>
</organism>
<evidence type="ECO:0000313" key="1">
    <source>
        <dbReference type="EMBL" id="KAK8883697.1"/>
    </source>
</evidence>
<gene>
    <name evidence="1" type="ORF">M9Y10_042795</name>
</gene>
<dbReference type="Proteomes" id="UP001470230">
    <property type="component" value="Unassembled WGS sequence"/>
</dbReference>
<sequence length="392" mass="47336">MDTMKCFDAYIEKMGKAQNNLLEFLGDEKNSEENFQNLINFLIGFKVQKNQRDLKEFLHLLYNILDNHQRSPNFFPKIDRILQYIKEDIKKYFNNSEIFNIFKNNKRILLFLYEEKIIEFDEYVIKKFMLNDKYEKYEYISYFLPEIKEYLAKEETKINKKMIKIIQDKTQSAKNPKDFNEKRKVGENGYKICRIIQKDDINEFIEFIQQQKISFNKTINYSVFEANSFLNDHFKMQMTNRYYDKISLIEYAAFYGSIQIFTYLQNNGVKLTPSLWKFAIHGNNVELINILENNDIKPKDSFIDVFKEAIRCHHNSIANYLEKKYLINSTEKSVVIQSLKYHNYAFIKENCIDQSFLVYLCKYDYPIFVEMTLETLKAKEVKENIIYIYYQF</sequence>
<keyword evidence="2" id="KW-1185">Reference proteome</keyword>
<dbReference type="InterPro" id="IPR036770">
    <property type="entry name" value="Ankyrin_rpt-contain_sf"/>
</dbReference>
<accession>A0ABR2JZM5</accession>
<proteinExistence type="predicted"/>
<evidence type="ECO:0000313" key="2">
    <source>
        <dbReference type="Proteomes" id="UP001470230"/>
    </source>
</evidence>
<dbReference type="PANTHER" id="PTHR24159">
    <property type="match status" value="1"/>
</dbReference>
<reference evidence="1 2" key="1">
    <citation type="submission" date="2024-04" db="EMBL/GenBank/DDBJ databases">
        <title>Tritrichomonas musculus Genome.</title>
        <authorList>
            <person name="Alves-Ferreira E."/>
            <person name="Grigg M."/>
            <person name="Lorenzi H."/>
            <person name="Galac M."/>
        </authorList>
    </citation>
    <scope>NUCLEOTIDE SEQUENCE [LARGE SCALE GENOMIC DNA]</scope>
    <source>
        <strain evidence="1 2">EAF2021</strain>
    </source>
</reference>
<evidence type="ECO:0008006" key="3">
    <source>
        <dbReference type="Google" id="ProtNLM"/>
    </source>
</evidence>
<name>A0ABR2JZM5_9EUKA</name>
<protein>
    <recommendedName>
        <fullName evidence="3">DUF3447 domain-containing protein</fullName>
    </recommendedName>
</protein>
<dbReference type="EMBL" id="JAPFFF010000008">
    <property type="protein sequence ID" value="KAK8883697.1"/>
    <property type="molecule type" value="Genomic_DNA"/>
</dbReference>
<dbReference type="SUPFAM" id="SSF48403">
    <property type="entry name" value="Ankyrin repeat"/>
    <property type="match status" value="1"/>
</dbReference>
<comment type="caution">
    <text evidence="1">The sequence shown here is derived from an EMBL/GenBank/DDBJ whole genome shotgun (WGS) entry which is preliminary data.</text>
</comment>